<keyword evidence="4" id="KW-1185">Reference proteome</keyword>
<dbReference type="RefSeq" id="WP_139599526.1">
    <property type="nucleotide sequence ID" value="NZ_VDDC01000044.1"/>
</dbReference>
<dbReference type="Pfam" id="PF06823">
    <property type="entry name" value="DUF1236"/>
    <property type="match status" value="1"/>
</dbReference>
<comment type="caution">
    <text evidence="3">The sequence shown here is derived from an EMBL/GenBank/DDBJ whole genome shotgun (WGS) entry which is preliminary data.</text>
</comment>
<dbReference type="Gene3D" id="2.30.30.40">
    <property type="entry name" value="SH3 Domains"/>
    <property type="match status" value="1"/>
</dbReference>
<dbReference type="InterPro" id="IPR003646">
    <property type="entry name" value="SH3-like_bac-type"/>
</dbReference>
<evidence type="ECO:0000256" key="1">
    <source>
        <dbReference type="SAM" id="SignalP"/>
    </source>
</evidence>
<accession>A0A5C4R1Y3</accession>
<feature type="chain" id="PRO_5023131797" evidence="1">
    <location>
        <begin position="22"/>
        <end position="222"/>
    </location>
</feature>
<name>A0A5C4R1Y3_9RHOB</name>
<sequence>MKAYLAPTFVAALTVSGAASAQTMATVATDLNVRSGPGVQHGVIGAIGAGDEVTVLGCIDSANWCQVSGDGLEGWAYGDYLNVKAGDEVVSLYPNRETVGVTIIEAPVEDPTTGQDAAVGGLGGAAMGALIGGPVGAVAGLAIGGATGAAAAEEPTTEVTTYVTSNTVDPVYLDGEVVIGAGVPENVTIYEIPDQPDYRYAQINGQTVLVNPQDRQIMYIYR</sequence>
<keyword evidence="1" id="KW-0732">Signal</keyword>
<reference evidence="3 4" key="1">
    <citation type="submission" date="2019-06" db="EMBL/GenBank/DDBJ databases">
        <authorList>
            <person name="Li J."/>
        </authorList>
    </citation>
    <scope>NUCLEOTIDE SEQUENCE [LARGE SCALE GENOMIC DNA]</scope>
    <source>
        <strain evidence="3 4">CGMCC 1.8012</strain>
    </source>
</reference>
<proteinExistence type="predicted"/>
<dbReference type="InterPro" id="IPR009642">
    <property type="entry name" value="DUF1236"/>
</dbReference>
<protein>
    <submittedName>
        <fullName evidence="3">DUF1236 domain-containing protein</fullName>
    </submittedName>
</protein>
<dbReference type="PROSITE" id="PS51781">
    <property type="entry name" value="SH3B"/>
    <property type="match status" value="1"/>
</dbReference>
<gene>
    <name evidence="3" type="ORF">FHD67_17790</name>
</gene>
<dbReference type="AlphaFoldDB" id="A0A5C4R1Y3"/>
<dbReference type="SMART" id="SM00287">
    <property type="entry name" value="SH3b"/>
    <property type="match status" value="1"/>
</dbReference>
<evidence type="ECO:0000259" key="2">
    <source>
        <dbReference type="PROSITE" id="PS51781"/>
    </source>
</evidence>
<evidence type="ECO:0000313" key="4">
    <source>
        <dbReference type="Proteomes" id="UP000304880"/>
    </source>
</evidence>
<dbReference type="EMBL" id="VDDC01000044">
    <property type="protein sequence ID" value="TNH37913.1"/>
    <property type="molecule type" value="Genomic_DNA"/>
</dbReference>
<dbReference type="Pfam" id="PF08239">
    <property type="entry name" value="SH3_3"/>
    <property type="match status" value="1"/>
</dbReference>
<feature type="signal peptide" evidence="1">
    <location>
        <begin position="1"/>
        <end position="21"/>
    </location>
</feature>
<evidence type="ECO:0000313" key="3">
    <source>
        <dbReference type="EMBL" id="TNH37913.1"/>
    </source>
</evidence>
<dbReference type="Proteomes" id="UP000304880">
    <property type="component" value="Unassembled WGS sequence"/>
</dbReference>
<organism evidence="3 4">
    <name type="scientific">Paracoccus haeundaensis</name>
    <dbReference type="NCBI Taxonomy" id="225362"/>
    <lineage>
        <taxon>Bacteria</taxon>
        <taxon>Pseudomonadati</taxon>
        <taxon>Pseudomonadota</taxon>
        <taxon>Alphaproteobacteria</taxon>
        <taxon>Rhodobacterales</taxon>
        <taxon>Paracoccaceae</taxon>
        <taxon>Paracoccus</taxon>
    </lineage>
</organism>
<feature type="domain" description="SH3b" evidence="2">
    <location>
        <begin position="22"/>
        <end position="85"/>
    </location>
</feature>